<reference evidence="3 4" key="1">
    <citation type="submission" date="2018-09" db="EMBL/GenBank/DDBJ databases">
        <title>Zymobacter palmae IAM14233 (=T109) whole genome analysis.</title>
        <authorList>
            <person name="Yanase H."/>
        </authorList>
    </citation>
    <scope>NUCLEOTIDE SEQUENCE [LARGE SCALE GENOMIC DNA]</scope>
    <source>
        <strain evidence="3 4">IAM14233</strain>
    </source>
</reference>
<organism evidence="3 4">
    <name type="scientific">Zymobacter palmae</name>
    <dbReference type="NCBI Taxonomy" id="33074"/>
    <lineage>
        <taxon>Bacteria</taxon>
        <taxon>Pseudomonadati</taxon>
        <taxon>Pseudomonadota</taxon>
        <taxon>Gammaproteobacteria</taxon>
        <taxon>Oceanospirillales</taxon>
        <taxon>Halomonadaceae</taxon>
        <taxon>Zymobacter group</taxon>
        <taxon>Zymobacter</taxon>
    </lineage>
</organism>
<evidence type="ECO:0000313" key="3">
    <source>
        <dbReference type="EMBL" id="BBG30453.1"/>
    </source>
</evidence>
<dbReference type="EMBL" id="AP018933">
    <property type="protein sequence ID" value="BBG30453.1"/>
    <property type="molecule type" value="Genomic_DNA"/>
</dbReference>
<proteinExistence type="predicted"/>
<evidence type="ECO:0000259" key="2">
    <source>
        <dbReference type="Pfam" id="PF21821"/>
    </source>
</evidence>
<name>A0A348HFQ1_9GAMM</name>
<feature type="domain" description="Dit-like phage tail protein N-terminal" evidence="2">
    <location>
        <begin position="85"/>
        <end position="188"/>
    </location>
</feature>
<feature type="region of interest" description="Disordered" evidence="1">
    <location>
        <begin position="193"/>
        <end position="226"/>
    </location>
</feature>
<dbReference type="Proteomes" id="UP000267342">
    <property type="component" value="Chromosome"/>
</dbReference>
<dbReference type="STRING" id="1123510.GCA_000620025_00881"/>
<dbReference type="InterPro" id="IPR048494">
    <property type="entry name" value="Dit-like_N"/>
</dbReference>
<gene>
    <name evidence="3" type="ORF">ZBT109_1698</name>
</gene>
<feature type="compositionally biased region" description="Polar residues" evidence="1">
    <location>
        <begin position="193"/>
        <end position="211"/>
    </location>
</feature>
<evidence type="ECO:0000313" key="4">
    <source>
        <dbReference type="Proteomes" id="UP000267342"/>
    </source>
</evidence>
<dbReference type="Pfam" id="PF21821">
    <property type="entry name" value="Dit_like"/>
    <property type="match status" value="1"/>
</dbReference>
<sequence>MDQTMPKINFPNVPIAEGVPNLARSANSLLQTTGTTGRAMGLTGGLAGTFLGQYLNTMLAPTYALLDKDDKKVITPDGPGEFEMKGDSSVSTYPVEEGGFQSYNKVVNPEDLSLSLLCGGQGAMSRQDFLNVCNDLKSKPIVIKLVTPERVFPYVTCTGMGYKKTARSGATLLTVNMMFKEVRVVATTSFPNAKSSSGQVQKDGGQSSTETVGADGDAKTSSPSWLDTLRSGYDQLSEYDNDAQRFFGKLGVG</sequence>
<dbReference type="KEGG" id="zpl:ZBT109_1698"/>
<dbReference type="AlphaFoldDB" id="A0A348HFQ1"/>
<accession>A0A348HFQ1</accession>
<evidence type="ECO:0000256" key="1">
    <source>
        <dbReference type="SAM" id="MobiDB-lite"/>
    </source>
</evidence>
<protein>
    <submittedName>
        <fullName evidence="3">Glutamate decarboxylase</fullName>
    </submittedName>
</protein>
<keyword evidence="4" id="KW-1185">Reference proteome</keyword>